<feature type="compositionally biased region" description="Acidic residues" evidence="2">
    <location>
        <begin position="489"/>
        <end position="499"/>
    </location>
</feature>
<feature type="coiled-coil region" evidence="1">
    <location>
        <begin position="565"/>
        <end position="592"/>
    </location>
</feature>
<dbReference type="AlphaFoldDB" id="U6G0U9"/>
<evidence type="ECO:0000313" key="4">
    <source>
        <dbReference type="EMBL" id="CDI73926.1"/>
    </source>
</evidence>
<gene>
    <name evidence="4" type="ORF">EPH_0000960</name>
</gene>
<feature type="compositionally biased region" description="Polar residues" evidence="2">
    <location>
        <begin position="444"/>
        <end position="457"/>
    </location>
</feature>
<reference evidence="4" key="2">
    <citation type="submission" date="2013-10" db="EMBL/GenBank/DDBJ databases">
        <authorList>
            <person name="Aslett M."/>
        </authorList>
    </citation>
    <scope>NUCLEOTIDE SEQUENCE [LARGE SCALE GENOMIC DNA]</scope>
    <source>
        <strain evidence="4">Houghton</strain>
    </source>
</reference>
<organism evidence="4 5">
    <name type="scientific">Eimeria praecox</name>
    <dbReference type="NCBI Taxonomy" id="51316"/>
    <lineage>
        <taxon>Eukaryota</taxon>
        <taxon>Sar</taxon>
        <taxon>Alveolata</taxon>
        <taxon>Apicomplexa</taxon>
        <taxon>Conoidasida</taxon>
        <taxon>Coccidia</taxon>
        <taxon>Eucoccidiorida</taxon>
        <taxon>Eimeriorina</taxon>
        <taxon>Eimeriidae</taxon>
        <taxon>Eimeria</taxon>
    </lineage>
</organism>
<evidence type="ECO:0000259" key="3">
    <source>
        <dbReference type="Pfam" id="PF12341"/>
    </source>
</evidence>
<dbReference type="PANTHER" id="PTHR19932:SF10">
    <property type="entry name" value="WD REPEAT AND HMG-BOX DNA-BINDING PROTEIN 1"/>
    <property type="match status" value="1"/>
</dbReference>
<dbReference type="GO" id="GO:0000278">
    <property type="term" value="P:mitotic cell cycle"/>
    <property type="evidence" value="ECO:0007669"/>
    <property type="project" value="TreeGrafter"/>
</dbReference>
<evidence type="ECO:0000313" key="5">
    <source>
        <dbReference type="Proteomes" id="UP000018201"/>
    </source>
</evidence>
<dbReference type="GO" id="GO:0006281">
    <property type="term" value="P:DNA repair"/>
    <property type="evidence" value="ECO:0007669"/>
    <property type="project" value="TreeGrafter"/>
</dbReference>
<dbReference type="GO" id="GO:0043596">
    <property type="term" value="C:nuclear replication fork"/>
    <property type="evidence" value="ECO:0007669"/>
    <property type="project" value="TreeGrafter"/>
</dbReference>
<dbReference type="Proteomes" id="UP000018201">
    <property type="component" value="Unassembled WGS sequence"/>
</dbReference>
<feature type="region of interest" description="Disordered" evidence="2">
    <location>
        <begin position="434"/>
        <end position="548"/>
    </location>
</feature>
<feature type="domain" description="WDHD1/CFT4 second beta-propeller" evidence="3">
    <location>
        <begin position="607"/>
        <end position="784"/>
    </location>
</feature>
<proteinExistence type="predicted"/>
<reference evidence="4" key="1">
    <citation type="submission" date="2013-10" db="EMBL/GenBank/DDBJ databases">
        <title>Genomic analysis of the causative agents of coccidiosis in chickens.</title>
        <authorList>
            <person name="Reid A.J."/>
            <person name="Blake D."/>
            <person name="Billington K."/>
            <person name="Browne H."/>
            <person name="Dunn M."/>
            <person name="Hung S."/>
            <person name="Kawahara F."/>
            <person name="Miranda-Saavedra D."/>
            <person name="Mourier T."/>
            <person name="Nagra H."/>
            <person name="Otto T.D."/>
            <person name="Rawlings N."/>
            <person name="Sanchez A."/>
            <person name="Sanders M."/>
            <person name="Subramaniam C."/>
            <person name="Tay Y."/>
            <person name="Dear P."/>
            <person name="Doerig C."/>
            <person name="Gruber A."/>
            <person name="Parkinson J."/>
            <person name="Shirley M."/>
            <person name="Wan K.L."/>
            <person name="Berriman M."/>
            <person name="Tomley F."/>
            <person name="Pain A."/>
        </authorList>
    </citation>
    <scope>NUCLEOTIDE SEQUENCE [LARGE SCALE GENOMIC DNA]</scope>
    <source>
        <strain evidence="4">Houghton</strain>
    </source>
</reference>
<dbReference type="PANTHER" id="PTHR19932">
    <property type="entry name" value="WD REPEAT AND HMG-BOX DNA BINDING PROTEIN"/>
    <property type="match status" value="1"/>
</dbReference>
<evidence type="ECO:0000256" key="1">
    <source>
        <dbReference type="SAM" id="Coils"/>
    </source>
</evidence>
<dbReference type="VEuPathDB" id="ToxoDB:EPH_0000960"/>
<feature type="compositionally biased region" description="Basic and acidic residues" evidence="2">
    <location>
        <begin position="989"/>
        <end position="1012"/>
    </location>
</feature>
<dbReference type="Pfam" id="PF12341">
    <property type="entry name" value="Mcl1_mid"/>
    <property type="match status" value="1"/>
</dbReference>
<sequence length="1012" mass="108171">MKEEGEPGPALAWCSVGDEQFSPKGISTVVRPPFQASTHKTERLRISDFFTYNGTAAILAHRILPSQAAPASKSSATKGDVESCKVCITAASAADCGVTALASAEAEAAEAPLQLFVGLTNGQLWHMEMKQHQDHHNSEQGVQKPPRRLSVASKQLLCCRMAEPVDMACCYVQREGITSSHGDEEPQNSSTRYTIMLIALYSDGVAVASWPETCQTTELPAVDGGCRLTLSPKGDRLAISTRKRRLVLLERAGRQFTVLKDFSPLKLTGPADPAAQPTWVGEEKLLLPGGPQLRCVCKASAWEEAKEAPALTDTGAPSHLVLLQHCGSTVGTKALNISVDADGEPLVCAVSTTGRIGIWRMQQKEPLVMIQGGGDAQLRSICWLATNSPLATLVMLRNDGRLGLLALCPEDMRAAIERSATAAASAPASVAASAAASPMRTGTHKTNGQATYKSQKPTVEDAEAQDSKNHAASARSVKNFLSREAAEASGEETESEAQENDLFSGMDPEERTPPKKRTHKHRRRTAAGADAGSQSSDSELGGSRRASIDDDGVYGGGAGAFATSLTALQSELQEAQAMLNALIKKQHETKQRLIHPGGGPQPKDPGKSGVVLAASGSSRSVMEFRCFLDAGSWVKHFAEGETIVAVAAGDSFVAAVTEDRTLRIFTLGGVLLYTADVFGRPVSLCGSQQLLVVLTQTGCSDGFLQLHCSVLHVHPTPSCPNAAFRLPISCFKRRLAAPPAAAASMPDVDIIHEGFFDLEAPLDWIGVSPGGMPAVKDVSGKLGAASSLNCCSSMRITLHSSAFYCGKHTDLNGCVVLADGGVEQGELGVVRLKGGEESLSFPDCSVSEAFFGYTMEHIPLRIPSPDLWSYPRWQRLLRQDKQLKGVGDGGGDAALVPWPQYDELRLQQEMAIRQLNHFVSICGGSAAGGVEGDAEAREAQRKLQVLSKRHDKFCLRGFAKCTDDKRWQQLQQQQQRRGGDGGLAALFDGQKRRASESNADRASKKAYFHKAD</sequence>
<dbReference type="GO" id="GO:0003682">
    <property type="term" value="F:chromatin binding"/>
    <property type="evidence" value="ECO:0007669"/>
    <property type="project" value="TreeGrafter"/>
</dbReference>
<accession>U6G0U9</accession>
<dbReference type="OrthoDB" id="427368at2759"/>
<dbReference type="SUPFAM" id="SSF75011">
    <property type="entry name" value="3-carboxy-cis,cis-mucoante lactonizing enzyme"/>
    <property type="match status" value="1"/>
</dbReference>
<dbReference type="EMBL" id="HG689198">
    <property type="protein sequence ID" value="CDI73926.1"/>
    <property type="molecule type" value="Genomic_DNA"/>
</dbReference>
<protein>
    <recommendedName>
        <fullName evidence="3">WDHD1/CFT4 second beta-propeller domain-containing protein</fullName>
    </recommendedName>
</protein>
<dbReference type="GO" id="GO:0006261">
    <property type="term" value="P:DNA-templated DNA replication"/>
    <property type="evidence" value="ECO:0007669"/>
    <property type="project" value="TreeGrafter"/>
</dbReference>
<keyword evidence="5" id="KW-1185">Reference proteome</keyword>
<dbReference type="InterPro" id="IPR022100">
    <property type="entry name" value="WDHD1/CFT4_beta-prop_2nd"/>
</dbReference>
<feature type="compositionally biased region" description="Low complexity" evidence="2">
    <location>
        <begin position="526"/>
        <end position="538"/>
    </location>
</feature>
<name>U6G0U9_9EIME</name>
<feature type="compositionally biased region" description="Basic residues" evidence="2">
    <location>
        <begin position="514"/>
        <end position="525"/>
    </location>
</feature>
<evidence type="ECO:0000256" key="2">
    <source>
        <dbReference type="SAM" id="MobiDB-lite"/>
    </source>
</evidence>
<keyword evidence="1" id="KW-0175">Coiled coil</keyword>
<feature type="region of interest" description="Disordered" evidence="2">
    <location>
        <begin position="973"/>
        <end position="1012"/>
    </location>
</feature>